<dbReference type="PROSITE" id="PS50111">
    <property type="entry name" value="CHEMOTAXIS_TRANSDUC_2"/>
    <property type="match status" value="1"/>
</dbReference>
<dbReference type="GO" id="GO:0035438">
    <property type="term" value="F:cyclic-di-GMP binding"/>
    <property type="evidence" value="ECO:0007669"/>
    <property type="project" value="InterPro"/>
</dbReference>
<evidence type="ECO:0000256" key="3">
    <source>
        <dbReference type="SAM" id="MobiDB-lite"/>
    </source>
</evidence>
<dbReference type="InterPro" id="IPR004089">
    <property type="entry name" value="MCPsignal_dom"/>
</dbReference>
<name>A0A2S6MZN2_9HYPH</name>
<feature type="domain" description="Methyl-accepting transducer" evidence="5">
    <location>
        <begin position="117"/>
        <end position="350"/>
    </location>
</feature>
<dbReference type="InterPro" id="IPR009875">
    <property type="entry name" value="PilZ_domain"/>
</dbReference>
<dbReference type="PANTHER" id="PTHR32089:SF112">
    <property type="entry name" value="LYSOZYME-LIKE PROTEIN-RELATED"/>
    <property type="match status" value="1"/>
</dbReference>
<dbReference type="SMART" id="SM00283">
    <property type="entry name" value="MA"/>
    <property type="match status" value="1"/>
</dbReference>
<dbReference type="AlphaFoldDB" id="A0A2S6MZN2"/>
<evidence type="ECO:0000256" key="2">
    <source>
        <dbReference type="PROSITE-ProRule" id="PRU00284"/>
    </source>
</evidence>
<feature type="region of interest" description="Disordered" evidence="3">
    <location>
        <begin position="69"/>
        <end position="98"/>
    </location>
</feature>
<feature type="transmembrane region" description="Helical" evidence="4">
    <location>
        <begin position="12"/>
        <end position="33"/>
    </location>
</feature>
<sequence>MGISMLIPRSNFDFGIALAAIGMSAGAATFFVLHSDPAGLPQALALLQGVCLMALLAIFARGATRGRKRRHELDAQGERDLKARQSLETHRKADSAEEARAASRQALISYAQSLEDDVKTVVVEVAGKVAALSDLAENMAKTSAVLKSDSVTLTNAAQGSSEVMEQIGSATDVMLSHVGTVSERVAASGKDVKSATDMLGSTRKTVSVLETNTARIGNVVSLIRTIAAQTNMLALNATIEAARAGEAGRGFAVVANEVKSLAAQTSRATEDITAEIAGIQHVAAETVAAIALIDGAVRSIAQGAGDIATSVGEQSQATEAISQNLSNISEVTMMLNIHIDLLSASAIKTGDLAFTAKTELAEMARTIQTLEDNIVQKIRGTREAHERRVAPRMRMDAEVSFAYAGQSHKAMLLDLSDSGLRLKCALAIPQGETIQVTLPDGRVREASVLRAKGDEYGLSFKVLALFEAMSA</sequence>
<evidence type="ECO:0000259" key="5">
    <source>
        <dbReference type="PROSITE" id="PS50111"/>
    </source>
</evidence>
<keyword evidence="7" id="KW-1185">Reference proteome</keyword>
<keyword evidence="1 2" id="KW-0807">Transducer</keyword>
<reference evidence="6 7" key="1">
    <citation type="journal article" date="2018" name="Arch. Microbiol.">
        <title>New insights into the metabolic potential of the phototrophic purple bacterium Rhodopila globiformis DSM 161(T) from its draft genome sequence and evidence for a vanadium-dependent nitrogenase.</title>
        <authorList>
            <person name="Imhoff J.F."/>
            <person name="Rahn T."/>
            <person name="Kunzel S."/>
            <person name="Neulinger S.C."/>
        </authorList>
    </citation>
    <scope>NUCLEOTIDE SEQUENCE [LARGE SCALE GENOMIC DNA]</scope>
    <source>
        <strain evidence="6 7">DSM 16996</strain>
    </source>
</reference>
<dbReference type="Pfam" id="PF00015">
    <property type="entry name" value="MCPsignal"/>
    <property type="match status" value="1"/>
</dbReference>
<evidence type="ECO:0000313" key="6">
    <source>
        <dbReference type="EMBL" id="PPQ27812.1"/>
    </source>
</evidence>
<keyword evidence="4" id="KW-0812">Transmembrane</keyword>
<feature type="compositionally biased region" description="Basic and acidic residues" evidence="3">
    <location>
        <begin position="71"/>
        <end position="98"/>
    </location>
</feature>
<comment type="caution">
    <text evidence="6">The sequence shown here is derived from an EMBL/GenBank/DDBJ whole genome shotgun (WGS) entry which is preliminary data.</text>
</comment>
<dbReference type="SUPFAM" id="SSF141371">
    <property type="entry name" value="PilZ domain-like"/>
    <property type="match status" value="1"/>
</dbReference>
<protein>
    <recommendedName>
        <fullName evidence="5">Methyl-accepting transducer domain-containing protein</fullName>
    </recommendedName>
</protein>
<evidence type="ECO:0000313" key="7">
    <source>
        <dbReference type="Proteomes" id="UP000239089"/>
    </source>
</evidence>
<proteinExistence type="predicted"/>
<dbReference type="SUPFAM" id="SSF58104">
    <property type="entry name" value="Methyl-accepting chemotaxis protein (MCP) signaling domain"/>
    <property type="match status" value="1"/>
</dbReference>
<dbReference type="GO" id="GO:0016020">
    <property type="term" value="C:membrane"/>
    <property type="evidence" value="ECO:0007669"/>
    <property type="project" value="InterPro"/>
</dbReference>
<dbReference type="Proteomes" id="UP000239089">
    <property type="component" value="Unassembled WGS sequence"/>
</dbReference>
<dbReference type="Pfam" id="PF07238">
    <property type="entry name" value="PilZ"/>
    <property type="match status" value="1"/>
</dbReference>
<evidence type="ECO:0000256" key="4">
    <source>
        <dbReference type="SAM" id="Phobius"/>
    </source>
</evidence>
<gene>
    <name evidence="6" type="ORF">CCR94_19295</name>
</gene>
<dbReference type="PANTHER" id="PTHR32089">
    <property type="entry name" value="METHYL-ACCEPTING CHEMOTAXIS PROTEIN MCPB"/>
    <property type="match status" value="1"/>
</dbReference>
<keyword evidence="4" id="KW-0472">Membrane</keyword>
<dbReference type="GO" id="GO:0007165">
    <property type="term" value="P:signal transduction"/>
    <property type="evidence" value="ECO:0007669"/>
    <property type="project" value="UniProtKB-KW"/>
</dbReference>
<dbReference type="EMBL" id="NHSJ01000120">
    <property type="protein sequence ID" value="PPQ27812.1"/>
    <property type="molecule type" value="Genomic_DNA"/>
</dbReference>
<dbReference type="Gene3D" id="1.10.287.950">
    <property type="entry name" value="Methyl-accepting chemotaxis protein"/>
    <property type="match status" value="1"/>
</dbReference>
<accession>A0A2S6MZN2</accession>
<feature type="transmembrane region" description="Helical" evidence="4">
    <location>
        <begin position="39"/>
        <end position="60"/>
    </location>
</feature>
<organism evidence="6 7">
    <name type="scientific">Rhodoblastus sphagnicola</name>
    <dbReference type="NCBI Taxonomy" id="333368"/>
    <lineage>
        <taxon>Bacteria</taxon>
        <taxon>Pseudomonadati</taxon>
        <taxon>Pseudomonadota</taxon>
        <taxon>Alphaproteobacteria</taxon>
        <taxon>Hyphomicrobiales</taxon>
        <taxon>Rhodoblastaceae</taxon>
        <taxon>Rhodoblastus</taxon>
    </lineage>
</organism>
<keyword evidence="4" id="KW-1133">Transmembrane helix</keyword>
<evidence type="ECO:0000256" key="1">
    <source>
        <dbReference type="ARBA" id="ARBA00023224"/>
    </source>
</evidence>
<dbReference type="Gene3D" id="2.40.10.220">
    <property type="entry name" value="predicted glycosyltransferase like domains"/>
    <property type="match status" value="1"/>
</dbReference>